<name>A0A291QTA2_9BACT</name>
<sequence length="236" mass="27206">MQEISGLVYYNGKFIAQNDEEGRLYEISLHTDKPYPSWKFAKSGDYEEVVHTDMDWYVLKSNGTLYRVFDMFTDSTSSQQFKLKLKGGKEFEAAFFDKRKQSIVIICKDCAYDDDKGVTSAFSFDLNTLEFNEKPVFQVSLDEISKIGKESTKRFRPSAAAVHPTENRIYVLSSINRMLVIIDFDGKVKEVHHLDHKIFRQPEGITFAPNGDMYISNEANDQSMANILKFTYHPAR</sequence>
<dbReference type="Pfam" id="PF06977">
    <property type="entry name" value="SdiA-regulated"/>
    <property type="match status" value="1"/>
</dbReference>
<comment type="subcellular location">
    <subcellularLocation>
        <location evidence="1">Cell membrane</location>
    </subcellularLocation>
</comment>
<dbReference type="InterPro" id="IPR011042">
    <property type="entry name" value="6-blade_b-propeller_TolB-like"/>
</dbReference>
<keyword evidence="4" id="KW-0472">Membrane</keyword>
<dbReference type="Proteomes" id="UP000220133">
    <property type="component" value="Chromosome"/>
</dbReference>
<evidence type="ECO:0000313" key="5">
    <source>
        <dbReference type="EMBL" id="ATL47175.1"/>
    </source>
</evidence>
<dbReference type="KEGG" id="cbae:COR50_08245"/>
<protein>
    <recommendedName>
        <fullName evidence="7">SdiA-regulated family protein</fullName>
    </recommendedName>
</protein>
<accession>A0A291QTA2</accession>
<dbReference type="AlphaFoldDB" id="A0A291QTA2"/>
<reference evidence="5 6" key="1">
    <citation type="submission" date="2017-10" db="EMBL/GenBank/DDBJ databases">
        <title>Paenichitinophaga pekingensis gen. nov., sp. nov., isolated from activated sludge.</title>
        <authorList>
            <person name="Jin D."/>
            <person name="Kong X."/>
            <person name="Deng Y."/>
            <person name="Bai Z."/>
        </authorList>
    </citation>
    <scope>NUCLEOTIDE SEQUENCE [LARGE SCALE GENOMIC DNA]</scope>
    <source>
        <strain evidence="5 6">13</strain>
    </source>
</reference>
<dbReference type="OrthoDB" id="5292493at2"/>
<dbReference type="GO" id="GO:0005886">
    <property type="term" value="C:plasma membrane"/>
    <property type="evidence" value="ECO:0007669"/>
    <property type="project" value="UniProtKB-SubCell"/>
</dbReference>
<evidence type="ECO:0000256" key="2">
    <source>
        <dbReference type="ARBA" id="ARBA00009852"/>
    </source>
</evidence>
<keyword evidence="3" id="KW-1003">Cell membrane</keyword>
<dbReference type="EMBL" id="CP023777">
    <property type="protein sequence ID" value="ATL47175.1"/>
    <property type="molecule type" value="Genomic_DNA"/>
</dbReference>
<keyword evidence="6" id="KW-1185">Reference proteome</keyword>
<dbReference type="InterPro" id="IPR009722">
    <property type="entry name" value="YjiK/CarP"/>
</dbReference>
<proteinExistence type="inferred from homology"/>
<evidence type="ECO:0000313" key="6">
    <source>
        <dbReference type="Proteomes" id="UP000220133"/>
    </source>
</evidence>
<organism evidence="5 6">
    <name type="scientific">Chitinophaga caeni</name>
    <dbReference type="NCBI Taxonomy" id="2029983"/>
    <lineage>
        <taxon>Bacteria</taxon>
        <taxon>Pseudomonadati</taxon>
        <taxon>Bacteroidota</taxon>
        <taxon>Chitinophagia</taxon>
        <taxon>Chitinophagales</taxon>
        <taxon>Chitinophagaceae</taxon>
        <taxon>Chitinophaga</taxon>
    </lineage>
</organism>
<dbReference type="InterPro" id="IPR011044">
    <property type="entry name" value="Quino_amine_DH_bsu"/>
</dbReference>
<comment type="similarity">
    <text evidence="2">Belongs to the YjiK family.</text>
</comment>
<gene>
    <name evidence="5" type="ORF">COR50_08245</name>
</gene>
<evidence type="ECO:0000256" key="3">
    <source>
        <dbReference type="ARBA" id="ARBA00022475"/>
    </source>
</evidence>
<dbReference type="RefSeq" id="WP_098193557.1">
    <property type="nucleotide sequence ID" value="NZ_CP023777.1"/>
</dbReference>
<dbReference type="SUPFAM" id="SSF50969">
    <property type="entry name" value="YVTN repeat-like/Quinoprotein amine dehydrogenase"/>
    <property type="match status" value="1"/>
</dbReference>
<evidence type="ECO:0000256" key="1">
    <source>
        <dbReference type="ARBA" id="ARBA00004236"/>
    </source>
</evidence>
<evidence type="ECO:0000256" key="4">
    <source>
        <dbReference type="ARBA" id="ARBA00023136"/>
    </source>
</evidence>
<evidence type="ECO:0008006" key="7">
    <source>
        <dbReference type="Google" id="ProtNLM"/>
    </source>
</evidence>
<dbReference type="Gene3D" id="2.120.10.30">
    <property type="entry name" value="TolB, C-terminal domain"/>
    <property type="match status" value="1"/>
</dbReference>